<evidence type="ECO:0000313" key="3">
    <source>
        <dbReference type="Proteomes" id="UP000306196"/>
    </source>
</evidence>
<dbReference type="InterPro" id="IPR013424">
    <property type="entry name" value="Ice-binding_C"/>
</dbReference>
<evidence type="ECO:0000313" key="2">
    <source>
        <dbReference type="EMBL" id="TLD71764.1"/>
    </source>
</evidence>
<accession>A0A5R8KHH1</accession>
<feature type="signal peptide" evidence="1">
    <location>
        <begin position="1"/>
        <end position="19"/>
    </location>
</feature>
<gene>
    <name evidence="2" type="ORF">FEM03_06395</name>
</gene>
<keyword evidence="1" id="KW-0732">Signal</keyword>
<organism evidence="2 3">
    <name type="scientific">Phragmitibacter flavus</name>
    <dbReference type="NCBI Taxonomy" id="2576071"/>
    <lineage>
        <taxon>Bacteria</taxon>
        <taxon>Pseudomonadati</taxon>
        <taxon>Verrucomicrobiota</taxon>
        <taxon>Verrucomicrobiia</taxon>
        <taxon>Verrucomicrobiales</taxon>
        <taxon>Verrucomicrobiaceae</taxon>
        <taxon>Phragmitibacter</taxon>
    </lineage>
</organism>
<name>A0A5R8KHH1_9BACT</name>
<keyword evidence="3" id="KW-1185">Reference proteome</keyword>
<sequence length="350" mass="35824">MKPSLFSAITLAAAFSAPACFGFTIELDYSLTDTTSGFFSNAAAKAAVDAAAADISALLAPTLLTAISPAGTPNVDNITGTAGGSSATANWSYDFTDPDLGGTVTIASPSLAANTIRIYVGAQPLSGTTLGMGGPSGAGIGLSASISGGTFGTAVDNMETLSNTYMGRGAGPTIGSLSGSIGSESYTLSYGMAIGQLWFDNDGSTTWNFDHTATTFTGSDLYSVALHEILHAIGFGESETWEENVIGNEWQGVTVSGILGGSTAIIDGSGSHLIENLMSWTLGIGAGAPSTSTLQEVVMDPTLTQGTRKYLTLLDAAILTDLGYATVIPEPSRALLLLFGFALLHTRRRR</sequence>
<feature type="chain" id="PRO_5024306815" evidence="1">
    <location>
        <begin position="20"/>
        <end position="350"/>
    </location>
</feature>
<dbReference type="AlphaFoldDB" id="A0A5R8KHH1"/>
<dbReference type="Gene3D" id="3.40.390.10">
    <property type="entry name" value="Collagenase (Catalytic Domain)"/>
    <property type="match status" value="1"/>
</dbReference>
<comment type="caution">
    <text evidence="2">The sequence shown here is derived from an EMBL/GenBank/DDBJ whole genome shotgun (WGS) entry which is preliminary data.</text>
</comment>
<dbReference type="SUPFAM" id="SSF55486">
    <property type="entry name" value="Metalloproteases ('zincins'), catalytic domain"/>
    <property type="match status" value="1"/>
</dbReference>
<dbReference type="NCBIfam" id="TIGR02595">
    <property type="entry name" value="PEP_CTERM"/>
    <property type="match status" value="1"/>
</dbReference>
<dbReference type="OrthoDB" id="8198236at2"/>
<dbReference type="GO" id="GO:0008237">
    <property type="term" value="F:metallopeptidase activity"/>
    <property type="evidence" value="ECO:0007669"/>
    <property type="project" value="InterPro"/>
</dbReference>
<dbReference type="RefSeq" id="WP_138085358.1">
    <property type="nucleotide sequence ID" value="NZ_VAUV01000004.1"/>
</dbReference>
<proteinExistence type="predicted"/>
<dbReference type="EMBL" id="VAUV01000004">
    <property type="protein sequence ID" value="TLD71764.1"/>
    <property type="molecule type" value="Genomic_DNA"/>
</dbReference>
<evidence type="ECO:0000256" key="1">
    <source>
        <dbReference type="SAM" id="SignalP"/>
    </source>
</evidence>
<protein>
    <submittedName>
        <fullName evidence="2">PEP-CTERM sorting domain-containing protein</fullName>
    </submittedName>
</protein>
<dbReference type="InterPro" id="IPR024079">
    <property type="entry name" value="MetalloPept_cat_dom_sf"/>
</dbReference>
<dbReference type="Proteomes" id="UP000306196">
    <property type="component" value="Unassembled WGS sequence"/>
</dbReference>
<reference evidence="2 3" key="1">
    <citation type="submission" date="2019-05" db="EMBL/GenBank/DDBJ databases">
        <title>Verrucobacter flavum gen. nov., sp. nov. a new member of the family Verrucomicrobiaceae.</title>
        <authorList>
            <person name="Szuroczki S."/>
            <person name="Abbaszade G."/>
            <person name="Szabo A."/>
            <person name="Felfoldi T."/>
            <person name="Schumann P."/>
            <person name="Boka K."/>
            <person name="Keki Z."/>
            <person name="Toumi M."/>
            <person name="Toth E."/>
        </authorList>
    </citation>
    <scope>NUCLEOTIDE SEQUENCE [LARGE SCALE GENOMIC DNA]</scope>
    <source>
        <strain evidence="2 3">MG-N-17</strain>
    </source>
</reference>